<evidence type="ECO:0000313" key="2">
    <source>
        <dbReference type="EnsemblMetazoa" id="G23444.1:cds"/>
    </source>
</evidence>
<dbReference type="PANTHER" id="PTHR46880">
    <property type="entry name" value="RAS-ASSOCIATING DOMAIN-CONTAINING PROTEIN"/>
    <property type="match status" value="1"/>
</dbReference>
<dbReference type="InterPro" id="IPR012337">
    <property type="entry name" value="RNaseH-like_sf"/>
</dbReference>
<proteinExistence type="predicted"/>
<evidence type="ECO:0000259" key="1">
    <source>
        <dbReference type="Pfam" id="PF25431"/>
    </source>
</evidence>
<dbReference type="OrthoDB" id="6091699at2759"/>
<dbReference type="SUPFAM" id="SSF53098">
    <property type="entry name" value="Ribonuclease H-like"/>
    <property type="match status" value="1"/>
</dbReference>
<dbReference type="Proteomes" id="UP000005408">
    <property type="component" value="Unassembled WGS sequence"/>
</dbReference>
<dbReference type="Pfam" id="PF25431">
    <property type="entry name" value="zf-C17orf113"/>
    <property type="match status" value="1"/>
</dbReference>
<dbReference type="PANTHER" id="PTHR46880:SF5">
    <property type="entry name" value="DUF4371 DOMAIN-CONTAINING PROTEIN"/>
    <property type="match status" value="1"/>
</dbReference>
<reference evidence="2" key="1">
    <citation type="submission" date="2022-08" db="UniProtKB">
        <authorList>
            <consortium name="EnsemblMetazoa"/>
        </authorList>
    </citation>
    <scope>IDENTIFICATION</scope>
    <source>
        <strain evidence="2">05x7-T-G4-1.051#20</strain>
    </source>
</reference>
<organism evidence="2 3">
    <name type="scientific">Magallana gigas</name>
    <name type="common">Pacific oyster</name>
    <name type="synonym">Crassostrea gigas</name>
    <dbReference type="NCBI Taxonomy" id="29159"/>
    <lineage>
        <taxon>Eukaryota</taxon>
        <taxon>Metazoa</taxon>
        <taxon>Spiralia</taxon>
        <taxon>Lophotrochozoa</taxon>
        <taxon>Mollusca</taxon>
        <taxon>Bivalvia</taxon>
        <taxon>Autobranchia</taxon>
        <taxon>Pteriomorphia</taxon>
        <taxon>Ostreida</taxon>
        <taxon>Ostreoidea</taxon>
        <taxon>Ostreidae</taxon>
        <taxon>Magallana</taxon>
    </lineage>
</organism>
<accession>A0A8W8KDJ7</accession>
<feature type="domain" description="C17orf113 probable zinc finger" evidence="1">
    <location>
        <begin position="130"/>
        <end position="189"/>
    </location>
</feature>
<keyword evidence="3" id="KW-1185">Reference proteome</keyword>
<sequence>MSKRKINDFFLPVSKRGTNSENLDINQNICQPNELMQTERSSTNVTNPSQSQSNCDVSTVLTCTSLSENEHVKLIESCFPDIEKNDISNKIHHYMLCSKSDCCSITSNEKFDHAWLNSKDLSFCRITRLWHYVFVEGQGVYCLLCRKHNIKNPRNRSAVFADEPSKRFRKLALQEHLKTKCHEAAKYSESLSRVSVFQKDIDRKLEVKNEILFQAFYSHLFVADQMIANFKINKLMKFIEHIGLNDLKYFSHRSAGSQREVLLTLSDTLKNDLIKKLQSSNCYGLMIDDLSDVSSLEQMIVYIQYFDQEHGSVQTDFLFIANLLEKSDSANSETLFKVLCENFEAMNLDKAKITGLCTDGASVMIGKKDGLSAKLKQLNKGLIATHCVCHRLALACTDTNSNLKCVGNVETYMLQLWKLFHYSPKKMACFLKHLEGYRSLVLNSSERQKCVKILKRACKTRWLSFEASVAAAMEDLIPLVQTLSDLSESDAAAYGLLKKLHSAHFVGLLFILHAILPILGKISRIFQKSYLNFSSIQPTLDSAVQELKQIKSEKSPIESAKCELSEGGKLELLDITINQNTEHQLGQTLNNYVSALVENIERRFPDVPILAALNIFNPCHIPDKDHESFNSYGDDSVEIIHQQFLSKCCTLAEVKAEWNLMKFHIAQKKSKIPVNPSDGLTPLEWCLSDIMKHKNEYNYMCPFLTKVVELILTMPLSNAWPERGASKVKIIKTDLRNRLKNDMLNGLLHIAVNGPELCTEECDCLVTNAVEKWITDKKRRKLPTSRTSVTGEDSMKTYMEAEVQTESESLLSYGTEVGDEDEADDVGSTCGDDDHEKDRLLENTLLQLKIAKNLREAQQYSKTVNFESESDWNSDDDF</sequence>
<dbReference type="InterPro" id="IPR057456">
    <property type="entry name" value="Znf_C17orf113"/>
</dbReference>
<evidence type="ECO:0000313" key="3">
    <source>
        <dbReference type="Proteomes" id="UP000005408"/>
    </source>
</evidence>
<dbReference type="OMA" id="WISHYIC"/>
<dbReference type="EnsemblMetazoa" id="G23444.1">
    <property type="protein sequence ID" value="G23444.1:cds"/>
    <property type="gene ID" value="G23444"/>
</dbReference>
<name>A0A8W8KDJ7_MAGGI</name>
<protein>
    <recommendedName>
        <fullName evidence="1">C17orf113 probable zinc finger domain-containing protein</fullName>
    </recommendedName>
</protein>
<dbReference type="AlphaFoldDB" id="A0A8W8KDJ7"/>